<sequence>MCLSNGDKIALNVLYPPVKKAREWEPKKGKTGLYYCGKKNMKDNNAPFCSTGTDGFCGPDNGPNCHICRCYGGIQQ</sequence>
<proteinExistence type="predicted"/>
<evidence type="ECO:0000313" key="1">
    <source>
        <dbReference type="EMBL" id="CAF4713512.1"/>
    </source>
</evidence>
<dbReference type="AlphaFoldDB" id="A0A821J609"/>
<evidence type="ECO:0000313" key="2">
    <source>
        <dbReference type="Proteomes" id="UP000663862"/>
    </source>
</evidence>
<protein>
    <submittedName>
        <fullName evidence="1">Uncharacterized protein</fullName>
    </submittedName>
</protein>
<name>A0A821J609_9BILA</name>
<organism evidence="1 2">
    <name type="scientific">Rotaria socialis</name>
    <dbReference type="NCBI Taxonomy" id="392032"/>
    <lineage>
        <taxon>Eukaryota</taxon>
        <taxon>Metazoa</taxon>
        <taxon>Spiralia</taxon>
        <taxon>Gnathifera</taxon>
        <taxon>Rotifera</taxon>
        <taxon>Eurotatoria</taxon>
        <taxon>Bdelloidea</taxon>
        <taxon>Philodinida</taxon>
        <taxon>Philodinidae</taxon>
        <taxon>Rotaria</taxon>
    </lineage>
</organism>
<dbReference type="EMBL" id="CAJOBQ010012344">
    <property type="protein sequence ID" value="CAF4713512.1"/>
    <property type="molecule type" value="Genomic_DNA"/>
</dbReference>
<dbReference type="Proteomes" id="UP000663862">
    <property type="component" value="Unassembled WGS sequence"/>
</dbReference>
<feature type="non-terminal residue" evidence="1">
    <location>
        <position position="76"/>
    </location>
</feature>
<reference evidence="1" key="1">
    <citation type="submission" date="2021-02" db="EMBL/GenBank/DDBJ databases">
        <authorList>
            <person name="Nowell W R."/>
        </authorList>
    </citation>
    <scope>NUCLEOTIDE SEQUENCE</scope>
</reference>
<gene>
    <name evidence="1" type="ORF">TSG867_LOCUS33817</name>
</gene>
<accession>A0A821J609</accession>
<comment type="caution">
    <text evidence="1">The sequence shown here is derived from an EMBL/GenBank/DDBJ whole genome shotgun (WGS) entry which is preliminary data.</text>
</comment>